<keyword evidence="2" id="KW-1185">Reference proteome</keyword>
<accession>A0ACA9PNE2</accession>
<protein>
    <submittedName>
        <fullName evidence="1">996_t:CDS:1</fullName>
    </submittedName>
</protein>
<proteinExistence type="predicted"/>
<dbReference type="EMBL" id="CAJVPM010045885">
    <property type="protein sequence ID" value="CAG8717458.1"/>
    <property type="molecule type" value="Genomic_DNA"/>
</dbReference>
<organism evidence="1 2">
    <name type="scientific">Scutellospora calospora</name>
    <dbReference type="NCBI Taxonomy" id="85575"/>
    <lineage>
        <taxon>Eukaryota</taxon>
        <taxon>Fungi</taxon>
        <taxon>Fungi incertae sedis</taxon>
        <taxon>Mucoromycota</taxon>
        <taxon>Glomeromycotina</taxon>
        <taxon>Glomeromycetes</taxon>
        <taxon>Diversisporales</taxon>
        <taxon>Gigasporaceae</taxon>
        <taxon>Scutellospora</taxon>
    </lineage>
</organism>
<feature type="non-terminal residue" evidence="1">
    <location>
        <position position="1"/>
    </location>
</feature>
<feature type="non-terminal residue" evidence="1">
    <location>
        <position position="100"/>
    </location>
</feature>
<dbReference type="Proteomes" id="UP000789860">
    <property type="component" value="Unassembled WGS sequence"/>
</dbReference>
<reference evidence="1" key="1">
    <citation type="submission" date="2021-06" db="EMBL/GenBank/DDBJ databases">
        <authorList>
            <person name="Kallberg Y."/>
            <person name="Tangrot J."/>
            <person name="Rosling A."/>
        </authorList>
    </citation>
    <scope>NUCLEOTIDE SEQUENCE</scope>
    <source>
        <strain evidence="1">AU212A</strain>
    </source>
</reference>
<comment type="caution">
    <text evidence="1">The sequence shown here is derived from an EMBL/GenBank/DDBJ whole genome shotgun (WGS) entry which is preliminary data.</text>
</comment>
<sequence>KACQTIVYSADLEAITIKQVRRDAEIKLGLTTKFLDKQPWKDLILDFVTEMIQKQKSEEVSVASSSKSKLGRAGKKSTAIQSKKDLEPAAEKIGNFSNLK</sequence>
<name>A0ACA9PNE2_9GLOM</name>
<evidence type="ECO:0000313" key="1">
    <source>
        <dbReference type="EMBL" id="CAG8717458.1"/>
    </source>
</evidence>
<evidence type="ECO:0000313" key="2">
    <source>
        <dbReference type="Proteomes" id="UP000789860"/>
    </source>
</evidence>
<gene>
    <name evidence="1" type="ORF">SCALOS_LOCUS11120</name>
</gene>